<evidence type="ECO:0000313" key="2">
    <source>
        <dbReference type="EMBL" id="RAP69903.1"/>
    </source>
</evidence>
<accession>A0A328TKG7</accession>
<dbReference type="EMBL" id="LJAM02000535">
    <property type="protein sequence ID" value="RAP69903.1"/>
    <property type="molecule type" value="Genomic_DNA"/>
</dbReference>
<organism evidence="2 3">
    <name type="scientific">Candidatus Erwinia dacicola</name>
    <dbReference type="NCBI Taxonomy" id="252393"/>
    <lineage>
        <taxon>Bacteria</taxon>
        <taxon>Pseudomonadati</taxon>
        <taxon>Pseudomonadota</taxon>
        <taxon>Gammaproteobacteria</taxon>
        <taxon>Enterobacterales</taxon>
        <taxon>Erwiniaceae</taxon>
        <taxon>Erwinia</taxon>
    </lineage>
</organism>
<sequence>MLEGELFLPYLPVLAPAFIGVVILAGKVFFSWSLSPLHEAAG</sequence>
<evidence type="ECO:0000256" key="1">
    <source>
        <dbReference type="SAM" id="Phobius"/>
    </source>
</evidence>
<keyword evidence="1" id="KW-1133">Transmembrane helix</keyword>
<dbReference type="Proteomes" id="UP000244334">
    <property type="component" value="Unassembled WGS sequence"/>
</dbReference>
<keyword evidence="1" id="KW-0472">Membrane</keyword>
<protein>
    <submittedName>
        <fullName evidence="2">Membrane protein</fullName>
    </submittedName>
</protein>
<keyword evidence="1" id="KW-0812">Transmembrane</keyword>
<proteinExistence type="predicted"/>
<name>A0A328TKG7_9GAMM</name>
<comment type="caution">
    <text evidence="2">The sequence shown here is derived from an EMBL/GenBank/DDBJ whole genome shotgun (WGS) entry which is preliminary data.</text>
</comment>
<evidence type="ECO:0000313" key="3">
    <source>
        <dbReference type="Proteomes" id="UP000244334"/>
    </source>
</evidence>
<dbReference type="AlphaFoldDB" id="A0A328TKG7"/>
<gene>
    <name evidence="2" type="ORF">ACZ87_03302</name>
</gene>
<reference evidence="2" key="1">
    <citation type="submission" date="2018-04" db="EMBL/GenBank/DDBJ databases">
        <title>Genomes of the Obligate Erwinia dacicola and Facultative Enterobacter sp. OLF Endosymbionts of the Olive Fruit fly, Bactrocera oleae.</title>
        <authorList>
            <person name="Estes A.M."/>
            <person name="Hearn D.J."/>
            <person name="Agarwal S."/>
            <person name="Pierson E.A."/>
            <person name="Dunning-Hotopp J.C."/>
        </authorList>
    </citation>
    <scope>NUCLEOTIDE SEQUENCE [LARGE SCALE GENOMIC DNA]</scope>
    <source>
        <strain evidence="2">Oroville</strain>
    </source>
</reference>
<keyword evidence="3" id="KW-1185">Reference proteome</keyword>
<feature type="transmembrane region" description="Helical" evidence="1">
    <location>
        <begin position="6"/>
        <end position="30"/>
    </location>
</feature>